<feature type="binding site" evidence="5">
    <location>
        <position position="69"/>
    </location>
    <ligand>
        <name>Zn(2+)</name>
        <dbReference type="ChEBI" id="CHEBI:29105"/>
        <label>2</label>
    </ligand>
</feature>
<dbReference type="InterPro" id="IPR006288">
    <property type="entry name" value="TFS"/>
</dbReference>
<feature type="binding site" evidence="5">
    <location>
        <position position="97"/>
    </location>
    <ligand>
        <name>Zn(2+)</name>
        <dbReference type="ChEBI" id="CHEBI:29105"/>
        <label>2</label>
    </ligand>
</feature>
<evidence type="ECO:0000259" key="7">
    <source>
        <dbReference type="PROSITE" id="PS51133"/>
    </source>
</evidence>
<evidence type="ECO:0000256" key="5">
    <source>
        <dbReference type="PIRSR" id="PIRSR005586-1"/>
    </source>
</evidence>
<dbReference type="SMART" id="SM00440">
    <property type="entry name" value="ZnF_C2C2"/>
    <property type="match status" value="1"/>
</dbReference>
<dbReference type="PIRSF" id="PIRSF005586">
    <property type="entry name" value="RNApol_RpoM"/>
    <property type="match status" value="1"/>
</dbReference>
<evidence type="ECO:0000256" key="6">
    <source>
        <dbReference type="PIRSR" id="PIRSR005586-2"/>
    </source>
</evidence>
<evidence type="ECO:0000313" key="8">
    <source>
        <dbReference type="EMBL" id="AIF83021.1"/>
    </source>
</evidence>
<evidence type="ECO:0000313" key="9">
    <source>
        <dbReference type="Proteomes" id="UP000028194"/>
    </source>
</evidence>
<accession>A0A075MN97</accession>
<feature type="binding site" evidence="5">
    <location>
        <position position="20"/>
    </location>
    <ligand>
        <name>Zn(2+)</name>
        <dbReference type="ChEBI" id="CHEBI:29105"/>
        <label>1</label>
    </ligand>
</feature>
<dbReference type="InterPro" id="IPR012164">
    <property type="entry name" value="Rpa12/Rpb9/Rpc10/TFS"/>
</dbReference>
<feature type="binding site" evidence="5">
    <location>
        <position position="7"/>
    </location>
    <ligand>
        <name>Zn(2+)</name>
        <dbReference type="ChEBI" id="CHEBI:29105"/>
        <label>1</label>
    </ligand>
</feature>
<reference evidence="8 9" key="1">
    <citation type="journal article" date="2014" name="PLoS ONE">
        <title>Genome Sequence of Candidatus Nitrososphaera evergladensis from Group I.1b Enriched from Everglades Soil Reveals Novel Genomic Features of the Ammonia-Oxidizing Archaea.</title>
        <authorList>
            <person name="Zhalnina K.V."/>
            <person name="Dias R."/>
            <person name="Leonard M.T."/>
            <person name="Dorr de Quadros P."/>
            <person name="Camargo F.A."/>
            <person name="Drew J.C."/>
            <person name="Farmerie W.G."/>
            <person name="Daroub S.H."/>
            <person name="Triplett E.W."/>
        </authorList>
    </citation>
    <scope>NUCLEOTIDE SEQUENCE [LARGE SCALE GENOMIC DNA]</scope>
    <source>
        <strain evidence="8 9">SR1</strain>
    </source>
</reference>
<dbReference type="SUPFAM" id="SSF57783">
    <property type="entry name" value="Zinc beta-ribbon"/>
    <property type="match status" value="1"/>
</dbReference>
<dbReference type="GO" id="GO:0006355">
    <property type="term" value="P:regulation of DNA-templated transcription"/>
    <property type="evidence" value="ECO:0007669"/>
    <property type="project" value="InterPro"/>
</dbReference>
<comment type="similarity">
    <text evidence="4">Belongs to the archaeal rpoM/eukaryotic RPA12/RPB9/RPC11 RNA polymerase family.</text>
</comment>
<dbReference type="Pfam" id="PF01096">
    <property type="entry name" value="Zn_ribbon_TFIIS"/>
    <property type="match status" value="1"/>
</dbReference>
<feature type="binding site" evidence="5">
    <location>
        <position position="72"/>
    </location>
    <ligand>
        <name>Zn(2+)</name>
        <dbReference type="ChEBI" id="CHEBI:29105"/>
        <label>2</label>
    </ligand>
</feature>
<dbReference type="GO" id="GO:0008270">
    <property type="term" value="F:zinc ion binding"/>
    <property type="evidence" value="ECO:0007669"/>
    <property type="project" value="UniProtKB-KW"/>
</dbReference>
<dbReference type="RefSeq" id="WP_148699873.1">
    <property type="nucleotide sequence ID" value="NZ_CP007174.1"/>
</dbReference>
<keyword evidence="3 5" id="KW-0862">Zinc</keyword>
<evidence type="ECO:0000256" key="4">
    <source>
        <dbReference type="PIRNR" id="PIRNR005586"/>
    </source>
</evidence>
<dbReference type="AlphaFoldDB" id="A0A075MN97"/>
<organism evidence="8 9">
    <name type="scientific">Candidatus Nitrososphaera evergladensis SR1</name>
    <dbReference type="NCBI Taxonomy" id="1459636"/>
    <lineage>
        <taxon>Archaea</taxon>
        <taxon>Nitrososphaerota</taxon>
        <taxon>Nitrososphaeria</taxon>
        <taxon>Nitrososphaerales</taxon>
        <taxon>Nitrososphaeraceae</taxon>
        <taxon>Nitrososphaera</taxon>
    </lineage>
</organism>
<dbReference type="PROSITE" id="PS00466">
    <property type="entry name" value="ZF_TFIIS_1"/>
    <property type="match status" value="1"/>
</dbReference>
<dbReference type="STRING" id="1459636.NTE_00945"/>
<feature type="zinc finger region" description="C4-type" evidence="6">
    <location>
        <begin position="4"/>
        <end position="23"/>
    </location>
</feature>
<dbReference type="GO" id="GO:0003676">
    <property type="term" value="F:nucleic acid binding"/>
    <property type="evidence" value="ECO:0007669"/>
    <property type="project" value="InterPro"/>
</dbReference>
<dbReference type="Proteomes" id="UP000028194">
    <property type="component" value="Chromosome"/>
</dbReference>
<evidence type="ECO:0000256" key="2">
    <source>
        <dbReference type="ARBA" id="ARBA00022771"/>
    </source>
</evidence>
<dbReference type="NCBIfam" id="TIGR01384">
    <property type="entry name" value="TFS_arch"/>
    <property type="match status" value="1"/>
</dbReference>
<dbReference type="KEGG" id="nev:NTE_00945"/>
<proteinExistence type="inferred from homology"/>
<name>A0A075MN97_9ARCH</name>
<keyword evidence="4" id="KW-0804">Transcription</keyword>
<evidence type="ECO:0000256" key="3">
    <source>
        <dbReference type="ARBA" id="ARBA00022833"/>
    </source>
</evidence>
<feature type="binding site" evidence="5">
    <location>
        <position position="4"/>
    </location>
    <ligand>
        <name>Zn(2+)</name>
        <dbReference type="ChEBI" id="CHEBI:29105"/>
        <label>1</label>
    </ligand>
</feature>
<evidence type="ECO:0000256" key="1">
    <source>
        <dbReference type="ARBA" id="ARBA00022723"/>
    </source>
</evidence>
<dbReference type="Gene3D" id="2.20.25.10">
    <property type="match status" value="1"/>
</dbReference>
<dbReference type="GO" id="GO:0006351">
    <property type="term" value="P:DNA-templated transcription"/>
    <property type="evidence" value="ECO:0007669"/>
    <property type="project" value="InterPro"/>
</dbReference>
<dbReference type="PANTHER" id="PTHR11239:SF12">
    <property type="entry name" value="DNA-DIRECTED RNA POLYMERASE III SUBUNIT RPC10"/>
    <property type="match status" value="1"/>
</dbReference>
<dbReference type="CDD" id="cd10511">
    <property type="entry name" value="Zn-ribbon_TFS"/>
    <property type="match status" value="1"/>
</dbReference>
<sequence>MRFCPECQTRLRPSGDDVVCQKCGFKAKKGASDGKSVTEVKQVTGRDASLKVMDDDNKQQDLPTITIQCPTCDNNTAVWWMLQTRSADEATTQFFRCTKCNHTWRNYS</sequence>
<protein>
    <submittedName>
        <fullName evidence="8">Transcription factor S, archaeal</fullName>
    </submittedName>
</protein>
<feature type="binding site" evidence="5">
    <location>
        <position position="23"/>
    </location>
    <ligand>
        <name>Zn(2+)</name>
        <dbReference type="ChEBI" id="CHEBI:29105"/>
        <label>1</label>
    </ligand>
</feature>
<dbReference type="HOGENOM" id="CLU_093932_3_2_2"/>
<feature type="domain" description="TFIIS-type" evidence="7">
    <location>
        <begin position="65"/>
        <end position="105"/>
    </location>
</feature>
<keyword evidence="1 5" id="KW-0479">Metal-binding</keyword>
<dbReference type="OrthoDB" id="72957at2157"/>
<gene>
    <name evidence="8" type="ORF">NTE_00945</name>
</gene>
<keyword evidence="2 6" id="KW-0863">Zinc-finger</keyword>
<dbReference type="GeneID" id="41596780"/>
<dbReference type="EMBL" id="CP007174">
    <property type="protein sequence ID" value="AIF83021.1"/>
    <property type="molecule type" value="Genomic_DNA"/>
</dbReference>
<feature type="binding site" evidence="5">
    <location>
        <position position="100"/>
    </location>
    <ligand>
        <name>Zn(2+)</name>
        <dbReference type="ChEBI" id="CHEBI:29105"/>
        <label>2</label>
    </ligand>
</feature>
<dbReference type="InterPro" id="IPR001222">
    <property type="entry name" value="Znf_TFIIS"/>
</dbReference>
<dbReference type="eggNOG" id="arCOG00579">
    <property type="taxonomic scope" value="Archaea"/>
</dbReference>
<keyword evidence="9" id="KW-1185">Reference proteome</keyword>
<dbReference type="GO" id="GO:0003899">
    <property type="term" value="F:DNA-directed RNA polymerase activity"/>
    <property type="evidence" value="ECO:0007669"/>
    <property type="project" value="InterPro"/>
</dbReference>
<dbReference type="PANTHER" id="PTHR11239">
    <property type="entry name" value="DNA-DIRECTED RNA POLYMERASE"/>
    <property type="match status" value="1"/>
</dbReference>
<dbReference type="PROSITE" id="PS51133">
    <property type="entry name" value="ZF_TFIIS_2"/>
    <property type="match status" value="1"/>
</dbReference>